<dbReference type="AlphaFoldDB" id="W8NVB7"/>
<dbReference type="Proteomes" id="UP000019434">
    <property type="component" value="Chromosome"/>
</dbReference>
<keyword evidence="1" id="KW-0675">Receptor</keyword>
<sequence length="91" mass="10633">MGHTVYYRTRVYRWEMFRRFVERVARGIGYQVKSQGDSLTLDPGHPLVEPLVIEKRGEGFAKTNLVEPHHSIYLLVLHSIAFFGSVELWED</sequence>
<dbReference type="eggNOG" id="arCOG05785">
    <property type="taxonomic scope" value="Archaea"/>
</dbReference>
<dbReference type="KEGG" id="tnu:BD01_1524"/>
<organism evidence="1 2">
    <name type="scientific">Thermococcus nautili</name>
    <dbReference type="NCBI Taxonomy" id="195522"/>
    <lineage>
        <taxon>Archaea</taxon>
        <taxon>Methanobacteriati</taxon>
        <taxon>Methanobacteriota</taxon>
        <taxon>Thermococci</taxon>
        <taxon>Thermococcales</taxon>
        <taxon>Thermococcaceae</taxon>
        <taxon>Thermococcus</taxon>
    </lineage>
</organism>
<evidence type="ECO:0000313" key="1">
    <source>
        <dbReference type="EMBL" id="AHL23132.1"/>
    </source>
</evidence>
<reference evidence="1 2" key="1">
    <citation type="submission" date="2014-02" db="EMBL/GenBank/DDBJ databases">
        <title>Genome Sequence of an Hyperthermophilic Archaeon, Thermococcus nautili 30-1, producing viral vesicles.</title>
        <authorList>
            <person name="Oberto J."/>
            <person name="Gaudin M."/>
            <person name="Cossu M."/>
            <person name="Gorlas A."/>
            <person name="Slesarev A."/>
            <person name="Marguet E."/>
            <person name="Forterre P."/>
        </authorList>
    </citation>
    <scope>NUCLEOTIDE SEQUENCE [LARGE SCALE GENOMIC DNA]</scope>
    <source>
        <strain evidence="1 2">30-1</strain>
    </source>
</reference>
<dbReference type="GeneID" id="24957994"/>
<evidence type="ECO:0000313" key="2">
    <source>
        <dbReference type="Proteomes" id="UP000019434"/>
    </source>
</evidence>
<accession>W8NVB7</accession>
<dbReference type="HOGENOM" id="CLU_2505093_0_0_2"/>
<dbReference type="EMBL" id="CP007264">
    <property type="protein sequence ID" value="AHL23132.1"/>
    <property type="molecule type" value="Genomic_DNA"/>
</dbReference>
<keyword evidence="2" id="KW-1185">Reference proteome</keyword>
<gene>
    <name evidence="1" type="ORF">BD01_1524</name>
</gene>
<proteinExistence type="predicted"/>
<dbReference type="RefSeq" id="WP_042691458.1">
    <property type="nucleotide sequence ID" value="NZ_CP007264.1"/>
</dbReference>
<dbReference type="OrthoDB" id="86278at2157"/>
<name>W8NVB7_9EURY</name>
<dbReference type="STRING" id="195522.BD01_1524"/>
<protein>
    <submittedName>
        <fullName evidence="1">Putative TonB-dependent receptor</fullName>
    </submittedName>
</protein>